<proteinExistence type="predicted"/>
<accession>C3XXK5</accession>
<protein>
    <submittedName>
        <fullName evidence="2">Uncharacterized protein</fullName>
    </submittedName>
</protein>
<feature type="compositionally biased region" description="Basic and acidic residues" evidence="1">
    <location>
        <begin position="44"/>
        <end position="61"/>
    </location>
</feature>
<dbReference type="AlphaFoldDB" id="C3XXK5"/>
<feature type="region of interest" description="Disordered" evidence="1">
    <location>
        <begin position="1"/>
        <end position="117"/>
    </location>
</feature>
<feature type="compositionally biased region" description="Basic and acidic residues" evidence="1">
    <location>
        <begin position="1"/>
        <end position="11"/>
    </location>
</feature>
<dbReference type="EMBL" id="GG666471">
    <property type="protein sequence ID" value="EEN67465.1"/>
    <property type="molecule type" value="Genomic_DNA"/>
</dbReference>
<dbReference type="InParanoid" id="C3XXK5"/>
<reference evidence="2" key="1">
    <citation type="journal article" date="2008" name="Nature">
        <title>The amphioxus genome and the evolution of the chordate karyotype.</title>
        <authorList>
            <consortium name="US DOE Joint Genome Institute (JGI-PGF)"/>
            <person name="Putnam N.H."/>
            <person name="Butts T."/>
            <person name="Ferrier D.E.K."/>
            <person name="Furlong R.F."/>
            <person name="Hellsten U."/>
            <person name="Kawashima T."/>
            <person name="Robinson-Rechavi M."/>
            <person name="Shoguchi E."/>
            <person name="Terry A."/>
            <person name="Yu J.-K."/>
            <person name="Benito-Gutierrez E.L."/>
            <person name="Dubchak I."/>
            <person name="Garcia-Fernandez J."/>
            <person name="Gibson-Brown J.J."/>
            <person name="Grigoriev I.V."/>
            <person name="Horton A.C."/>
            <person name="de Jong P.J."/>
            <person name="Jurka J."/>
            <person name="Kapitonov V.V."/>
            <person name="Kohara Y."/>
            <person name="Kuroki Y."/>
            <person name="Lindquist E."/>
            <person name="Lucas S."/>
            <person name="Osoegawa K."/>
            <person name="Pennacchio L.A."/>
            <person name="Salamov A.A."/>
            <person name="Satou Y."/>
            <person name="Sauka-Spengler T."/>
            <person name="Schmutz J."/>
            <person name="Shin-I T."/>
            <person name="Toyoda A."/>
            <person name="Bronner-Fraser M."/>
            <person name="Fujiyama A."/>
            <person name="Holland L.Z."/>
            <person name="Holland P.W.H."/>
            <person name="Satoh N."/>
            <person name="Rokhsar D.S."/>
        </authorList>
    </citation>
    <scope>NUCLEOTIDE SEQUENCE [LARGE SCALE GENOMIC DNA]</scope>
    <source>
        <strain evidence="2">S238N-H82</strain>
        <tissue evidence="2">Testes</tissue>
    </source>
</reference>
<evidence type="ECO:0000256" key="1">
    <source>
        <dbReference type="SAM" id="MobiDB-lite"/>
    </source>
</evidence>
<evidence type="ECO:0000313" key="2">
    <source>
        <dbReference type="EMBL" id="EEN67465.1"/>
    </source>
</evidence>
<organism>
    <name type="scientific">Branchiostoma floridae</name>
    <name type="common">Florida lancelet</name>
    <name type="synonym">Amphioxus</name>
    <dbReference type="NCBI Taxonomy" id="7739"/>
    <lineage>
        <taxon>Eukaryota</taxon>
        <taxon>Metazoa</taxon>
        <taxon>Chordata</taxon>
        <taxon>Cephalochordata</taxon>
        <taxon>Leptocardii</taxon>
        <taxon>Amphioxiformes</taxon>
        <taxon>Branchiostomatidae</taxon>
        <taxon>Branchiostoma</taxon>
    </lineage>
</organism>
<gene>
    <name evidence="2" type="ORF">BRAFLDRAFT_117214</name>
</gene>
<sequence length="178" mass="19567">MVPALEEKPEDSSQVMQHSPQAIVKKVPNIHTSEHAPSPTERYTCMEDGKSEKSSFPKESVEVLPCNLSAVPFDDLGEDSNNDFSKASHYDLGESSLSDLGEDSNDNFSKARHSDFGGASHYDLGEDSLSDLEEDSNDDFGTASHTMFHMDRYRARHMGQTSVLNKTVTAKPVQLAVS</sequence>
<name>C3XXK5_BRAFL</name>